<feature type="region of interest" description="Disordered" evidence="9">
    <location>
        <begin position="1"/>
        <end position="165"/>
    </location>
</feature>
<dbReference type="GO" id="GO:0017056">
    <property type="term" value="F:structural constituent of nuclear pore"/>
    <property type="evidence" value="ECO:0007669"/>
    <property type="project" value="InterPro"/>
</dbReference>
<feature type="compositionally biased region" description="Low complexity" evidence="9">
    <location>
        <begin position="78"/>
        <end position="87"/>
    </location>
</feature>
<comment type="caution">
    <text evidence="10">The sequence shown here is derived from an EMBL/GenBank/DDBJ whole genome shotgun (WGS) entry which is preliminary data.</text>
</comment>
<feature type="compositionally biased region" description="Gly residues" evidence="9">
    <location>
        <begin position="115"/>
        <end position="124"/>
    </location>
</feature>
<dbReference type="InterPro" id="IPR025574">
    <property type="entry name" value="Nucleoporin_FG_rpt"/>
</dbReference>
<dbReference type="Pfam" id="PF13634">
    <property type="entry name" value="Nucleoporin_FG"/>
    <property type="match status" value="1"/>
</dbReference>
<keyword evidence="7" id="KW-0539">Nucleus</keyword>
<evidence type="ECO:0000313" key="10">
    <source>
        <dbReference type="EMBL" id="CAE6456554.1"/>
    </source>
</evidence>
<evidence type="ECO:0008006" key="12">
    <source>
        <dbReference type="Google" id="ProtNLM"/>
    </source>
</evidence>
<feature type="compositionally biased region" description="Low complexity" evidence="9">
    <location>
        <begin position="23"/>
        <end position="54"/>
    </location>
</feature>
<dbReference type="EMBL" id="CAJMWX010001048">
    <property type="protein sequence ID" value="CAE6456554.1"/>
    <property type="molecule type" value="Genomic_DNA"/>
</dbReference>
<gene>
    <name evidence="10" type="ORF">RDB_LOCUS79041</name>
</gene>
<keyword evidence="5" id="KW-0811">Translocation</keyword>
<dbReference type="GO" id="GO:0051028">
    <property type="term" value="P:mRNA transport"/>
    <property type="evidence" value="ECO:0007669"/>
    <property type="project" value="UniProtKB-KW"/>
</dbReference>
<evidence type="ECO:0000256" key="5">
    <source>
        <dbReference type="ARBA" id="ARBA00023010"/>
    </source>
</evidence>
<dbReference type="Gene3D" id="6.10.140.1350">
    <property type="match status" value="1"/>
</dbReference>
<reference evidence="10" key="1">
    <citation type="submission" date="2021-01" db="EMBL/GenBank/DDBJ databases">
        <authorList>
            <person name="Kaushik A."/>
        </authorList>
    </citation>
    <scope>NUCLEOTIDE SEQUENCE</scope>
    <source>
        <strain evidence="10">AG4-R118</strain>
    </source>
</reference>
<evidence type="ECO:0000256" key="9">
    <source>
        <dbReference type="SAM" id="MobiDB-lite"/>
    </source>
</evidence>
<evidence type="ECO:0000256" key="3">
    <source>
        <dbReference type="ARBA" id="ARBA00022816"/>
    </source>
</evidence>
<dbReference type="Pfam" id="PF15967">
    <property type="entry name" value="Nucleoporin_FG2"/>
    <property type="match status" value="1"/>
</dbReference>
<evidence type="ECO:0000256" key="7">
    <source>
        <dbReference type="ARBA" id="ARBA00023242"/>
    </source>
</evidence>
<evidence type="ECO:0000256" key="8">
    <source>
        <dbReference type="SAM" id="Coils"/>
    </source>
</evidence>
<organism evidence="10 11">
    <name type="scientific">Rhizoctonia solani</name>
    <dbReference type="NCBI Taxonomy" id="456999"/>
    <lineage>
        <taxon>Eukaryota</taxon>
        <taxon>Fungi</taxon>
        <taxon>Dikarya</taxon>
        <taxon>Basidiomycota</taxon>
        <taxon>Agaricomycotina</taxon>
        <taxon>Agaricomycetes</taxon>
        <taxon>Cantharellales</taxon>
        <taxon>Ceratobasidiaceae</taxon>
        <taxon>Rhizoctonia</taxon>
    </lineage>
</organism>
<feature type="coiled-coil region" evidence="8">
    <location>
        <begin position="195"/>
        <end position="222"/>
    </location>
</feature>
<evidence type="ECO:0000256" key="6">
    <source>
        <dbReference type="ARBA" id="ARBA00023132"/>
    </source>
</evidence>
<accession>A0A8H3BH20</accession>
<feature type="compositionally biased region" description="Low complexity" evidence="9">
    <location>
        <begin position="125"/>
        <end position="155"/>
    </location>
</feature>
<evidence type="ECO:0000256" key="2">
    <source>
        <dbReference type="ARBA" id="ARBA00022448"/>
    </source>
</evidence>
<sequence length="388" mass="40202">MFSFGSTAPKPATTTGFGGGSLFGSNTTQTAPAAPTGGLFGATSQPATAPTTTGGLFGSTQPATATTGGGLFGAQQPAANTTTNTTGGLFGAQPANPTTTTGGLFGAQPAASTTTGGGLFGGQAGTNTTTGTTGSSFGFGAPAATTTPAQPAAQASGPFTRTTKFNDLPDAQKKVFEEIESFIQGRVQISVELKAQKLGEEIQKEQAALDELNKSLSTAASALSSDRLAVDDQRTKTDQNLQDALIATRIIDGFTKPQQMGSYLTSYANFPLEYFTRQVEEMKDRVQRYKSTMEQIERKLAQVHESHSAQPAPSPQAIANALRAQHATLTALAARTAEIDATVQKHKATYTTRWRAQTGSARDPFAPASKEDDTLDALMGLSVSTAAR</sequence>
<dbReference type="InterPro" id="IPR024882">
    <property type="entry name" value="NUP58/p45/49"/>
</dbReference>
<name>A0A8H3BH20_9AGAM</name>
<protein>
    <recommendedName>
        <fullName evidence="12">Nucleoporin nup45</fullName>
    </recommendedName>
</protein>
<dbReference type="GO" id="GO:0015031">
    <property type="term" value="P:protein transport"/>
    <property type="evidence" value="ECO:0007669"/>
    <property type="project" value="UniProtKB-KW"/>
</dbReference>
<keyword evidence="6" id="KW-0906">Nuclear pore complex</keyword>
<evidence type="ECO:0000256" key="1">
    <source>
        <dbReference type="ARBA" id="ARBA00004567"/>
    </source>
</evidence>
<dbReference type="AlphaFoldDB" id="A0A8H3BH20"/>
<keyword evidence="3" id="KW-0509">mRNA transport</keyword>
<keyword evidence="8" id="KW-0175">Coiled coil</keyword>
<dbReference type="PANTHER" id="PTHR13437:SF2">
    <property type="entry name" value="NUCLEOPORIN P58_P45"/>
    <property type="match status" value="1"/>
</dbReference>
<feature type="coiled-coil region" evidence="8">
    <location>
        <begin position="272"/>
        <end position="306"/>
    </location>
</feature>
<keyword evidence="2" id="KW-0813">Transport</keyword>
<proteinExistence type="predicted"/>
<dbReference type="PANTHER" id="PTHR13437">
    <property type="entry name" value="NUCLEOPORIN P58/P45 NUCLEOPORIN-LIKE PROTEIN 1"/>
    <property type="match status" value="1"/>
</dbReference>
<comment type="subcellular location">
    <subcellularLocation>
        <location evidence="1">Nucleus</location>
        <location evidence="1">Nuclear pore complex</location>
    </subcellularLocation>
</comment>
<dbReference type="GO" id="GO:0005643">
    <property type="term" value="C:nuclear pore"/>
    <property type="evidence" value="ECO:0007669"/>
    <property type="project" value="UniProtKB-SubCell"/>
</dbReference>
<dbReference type="Proteomes" id="UP000663888">
    <property type="component" value="Unassembled WGS sequence"/>
</dbReference>
<evidence type="ECO:0000313" key="11">
    <source>
        <dbReference type="Proteomes" id="UP000663888"/>
    </source>
</evidence>
<dbReference type="GO" id="GO:0008139">
    <property type="term" value="F:nuclear localization sequence binding"/>
    <property type="evidence" value="ECO:0007669"/>
    <property type="project" value="InterPro"/>
</dbReference>
<evidence type="ECO:0000256" key="4">
    <source>
        <dbReference type="ARBA" id="ARBA00022927"/>
    </source>
</evidence>
<keyword evidence="4" id="KW-0653">Protein transport</keyword>